<name>A0AAN9MW56_CANGL</name>
<dbReference type="Proteomes" id="UP001367508">
    <property type="component" value="Unassembled WGS sequence"/>
</dbReference>
<proteinExistence type="predicted"/>
<evidence type="ECO:0000313" key="2">
    <source>
        <dbReference type="Proteomes" id="UP001367508"/>
    </source>
</evidence>
<reference evidence="1 2" key="1">
    <citation type="submission" date="2024-01" db="EMBL/GenBank/DDBJ databases">
        <title>The genomes of 5 underutilized Papilionoideae crops provide insights into root nodulation and disease resistanc.</title>
        <authorList>
            <person name="Jiang F."/>
        </authorList>
    </citation>
    <scope>NUCLEOTIDE SEQUENCE [LARGE SCALE GENOMIC DNA]</scope>
    <source>
        <strain evidence="1">LVBAO_FW01</strain>
        <tissue evidence="1">Leaves</tissue>
    </source>
</reference>
<dbReference type="EMBL" id="JAYMYQ010000001">
    <property type="protein sequence ID" value="KAK7361696.1"/>
    <property type="molecule type" value="Genomic_DNA"/>
</dbReference>
<accession>A0AAN9MW56</accession>
<protein>
    <submittedName>
        <fullName evidence="1">Uncharacterized protein</fullName>
    </submittedName>
</protein>
<sequence>MGFKPSNKADNRGRFCRAGFVKVYFQHKFERVLIQLGDSNLPRIQQKPVEPKTCSHTAFLEQHRYLKLRINFQLSVRISTFASLSLAWYETNGLISQFPSSENILRTWGTDLLKSDFLTIKDTIKCPTSPPRLAKQFGFPSSRVDGVSTRQPRPTWHIHMIDPSHHQFPVLVDHHIATKFPNTLITQPYLGMSTLYGDYDNYEHGSSVTRLAKKLIPIEDIDSDRILSDPHANPVSASKSLLHLINKLADTDLCCSLVEPLNHRGFLLALTSVNLPRFD</sequence>
<organism evidence="1 2">
    <name type="scientific">Canavalia gladiata</name>
    <name type="common">Sword bean</name>
    <name type="synonym">Dolichos gladiatus</name>
    <dbReference type="NCBI Taxonomy" id="3824"/>
    <lineage>
        <taxon>Eukaryota</taxon>
        <taxon>Viridiplantae</taxon>
        <taxon>Streptophyta</taxon>
        <taxon>Embryophyta</taxon>
        <taxon>Tracheophyta</taxon>
        <taxon>Spermatophyta</taxon>
        <taxon>Magnoliopsida</taxon>
        <taxon>eudicotyledons</taxon>
        <taxon>Gunneridae</taxon>
        <taxon>Pentapetalae</taxon>
        <taxon>rosids</taxon>
        <taxon>fabids</taxon>
        <taxon>Fabales</taxon>
        <taxon>Fabaceae</taxon>
        <taxon>Papilionoideae</taxon>
        <taxon>50 kb inversion clade</taxon>
        <taxon>NPAAA clade</taxon>
        <taxon>indigoferoid/millettioid clade</taxon>
        <taxon>Phaseoleae</taxon>
        <taxon>Canavalia</taxon>
    </lineage>
</organism>
<gene>
    <name evidence="1" type="ORF">VNO77_03770</name>
</gene>
<comment type="caution">
    <text evidence="1">The sequence shown here is derived from an EMBL/GenBank/DDBJ whole genome shotgun (WGS) entry which is preliminary data.</text>
</comment>
<evidence type="ECO:0000313" key="1">
    <source>
        <dbReference type="EMBL" id="KAK7361696.1"/>
    </source>
</evidence>
<dbReference type="AlphaFoldDB" id="A0AAN9MW56"/>
<keyword evidence="2" id="KW-1185">Reference proteome</keyword>